<dbReference type="EMBL" id="BNBO01000082">
    <property type="protein sequence ID" value="GHE25237.1"/>
    <property type="molecule type" value="Genomic_DNA"/>
</dbReference>
<evidence type="ECO:0000256" key="1">
    <source>
        <dbReference type="SAM" id="Phobius"/>
    </source>
</evidence>
<accession>A0A918YUU0</accession>
<reference evidence="2" key="1">
    <citation type="journal article" date="2014" name="Int. J. Syst. Evol. Microbiol.">
        <title>Complete genome sequence of Corynebacterium casei LMG S-19264T (=DSM 44701T), isolated from a smear-ripened cheese.</title>
        <authorList>
            <consortium name="US DOE Joint Genome Institute (JGI-PGF)"/>
            <person name="Walter F."/>
            <person name="Albersmeier A."/>
            <person name="Kalinowski J."/>
            <person name="Ruckert C."/>
        </authorList>
    </citation>
    <scope>NUCLEOTIDE SEQUENCE</scope>
    <source>
        <strain evidence="2">JCM 4646</strain>
    </source>
</reference>
<keyword evidence="3" id="KW-1185">Reference proteome</keyword>
<gene>
    <name evidence="2" type="ORF">GCM10018781_76400</name>
</gene>
<organism evidence="2 3">
    <name type="scientific">Kitasatospora indigofera</name>
    <dbReference type="NCBI Taxonomy" id="67307"/>
    <lineage>
        <taxon>Bacteria</taxon>
        <taxon>Bacillati</taxon>
        <taxon>Actinomycetota</taxon>
        <taxon>Actinomycetes</taxon>
        <taxon>Kitasatosporales</taxon>
        <taxon>Streptomycetaceae</taxon>
        <taxon>Kitasatospora</taxon>
    </lineage>
</organism>
<keyword evidence="1" id="KW-0812">Transmembrane</keyword>
<proteinExistence type="predicted"/>
<comment type="caution">
    <text evidence="2">The sequence shown here is derived from an EMBL/GenBank/DDBJ whole genome shotgun (WGS) entry which is preliminary data.</text>
</comment>
<sequence length="79" mass="8383">MPLAPWAAVSVLLYLRSRAVLPLMLAHAVFDVTLALVNRIAIRHGLAPAVTVFAVLTAIAFTTALGLAPRVGRQLTRPA</sequence>
<reference evidence="2" key="2">
    <citation type="submission" date="2020-09" db="EMBL/GenBank/DDBJ databases">
        <authorList>
            <person name="Sun Q."/>
            <person name="Ohkuma M."/>
        </authorList>
    </citation>
    <scope>NUCLEOTIDE SEQUENCE</scope>
    <source>
        <strain evidence="2">JCM 4646</strain>
    </source>
</reference>
<evidence type="ECO:0000313" key="2">
    <source>
        <dbReference type="EMBL" id="GHE25237.1"/>
    </source>
</evidence>
<name>A0A918YUU0_9ACTN</name>
<evidence type="ECO:0000313" key="3">
    <source>
        <dbReference type="Proteomes" id="UP000617734"/>
    </source>
</evidence>
<keyword evidence="1" id="KW-0472">Membrane</keyword>
<dbReference type="AlphaFoldDB" id="A0A918YUU0"/>
<dbReference type="Proteomes" id="UP000617734">
    <property type="component" value="Unassembled WGS sequence"/>
</dbReference>
<protein>
    <submittedName>
        <fullName evidence="2">Uncharacterized protein</fullName>
    </submittedName>
</protein>
<feature type="transmembrane region" description="Helical" evidence="1">
    <location>
        <begin position="46"/>
        <end position="68"/>
    </location>
</feature>
<keyword evidence="1" id="KW-1133">Transmembrane helix</keyword>